<dbReference type="PANTHER" id="PTHR28082">
    <property type="entry name" value="ZINC FINGER PROTEIN"/>
    <property type="match status" value="1"/>
</dbReference>
<feature type="domain" description="CHY-type" evidence="4">
    <location>
        <begin position="10"/>
        <end position="91"/>
    </location>
</feature>
<evidence type="ECO:0000259" key="4">
    <source>
        <dbReference type="PROSITE" id="PS51266"/>
    </source>
</evidence>
<comment type="caution">
    <text evidence="5">The sequence shown here is derived from an EMBL/GenBank/DDBJ whole genome shotgun (WGS) entry which is preliminary data.</text>
</comment>
<keyword evidence="3" id="KW-0862">Zinc</keyword>
<dbReference type="RefSeq" id="WP_174497387.1">
    <property type="nucleotide sequence ID" value="NZ_JACHGH010000012.1"/>
</dbReference>
<organism evidence="5 6">
    <name type="scientific">Salirhabdus euzebyi</name>
    <dbReference type="NCBI Taxonomy" id="394506"/>
    <lineage>
        <taxon>Bacteria</taxon>
        <taxon>Bacillati</taxon>
        <taxon>Bacillota</taxon>
        <taxon>Bacilli</taxon>
        <taxon>Bacillales</taxon>
        <taxon>Bacillaceae</taxon>
        <taxon>Salirhabdus</taxon>
    </lineage>
</organism>
<dbReference type="InterPro" id="IPR016694">
    <property type="entry name" value="UCP017292"/>
</dbReference>
<dbReference type="PANTHER" id="PTHR28082:SF1">
    <property type="entry name" value="HELPER OF TIM PROTEIN 13"/>
    <property type="match status" value="1"/>
</dbReference>
<proteinExistence type="predicted"/>
<dbReference type="InterPro" id="IPR008913">
    <property type="entry name" value="Znf_CHY"/>
</dbReference>
<sequence length="106" mass="12319">MTDPVVNGINMDPQTRCKHYHSNQDIIAIRLGCCNVYYSCYECHEELADHPASPVPKEHFHQQHIFCGLCHSILTVHEYLNSNNNCPNCNALFNPNCKLHYHLYFE</sequence>
<dbReference type="EMBL" id="JACHGH010000012">
    <property type="protein sequence ID" value="MBB6454776.1"/>
    <property type="molecule type" value="Genomic_DNA"/>
</dbReference>
<evidence type="ECO:0000256" key="1">
    <source>
        <dbReference type="ARBA" id="ARBA00022723"/>
    </source>
</evidence>
<evidence type="ECO:0000313" key="5">
    <source>
        <dbReference type="EMBL" id="MBB6454776.1"/>
    </source>
</evidence>
<gene>
    <name evidence="5" type="ORF">HNQ94_003265</name>
</gene>
<evidence type="ECO:0000313" key="6">
    <source>
        <dbReference type="Proteomes" id="UP000581688"/>
    </source>
</evidence>
<reference evidence="5 6" key="1">
    <citation type="submission" date="2020-08" db="EMBL/GenBank/DDBJ databases">
        <title>Genomic Encyclopedia of Type Strains, Phase IV (KMG-IV): sequencing the most valuable type-strain genomes for metagenomic binning, comparative biology and taxonomic classification.</title>
        <authorList>
            <person name="Goeker M."/>
        </authorList>
    </citation>
    <scope>NUCLEOTIDE SEQUENCE [LARGE SCALE GENOMIC DNA]</scope>
    <source>
        <strain evidence="5 6">DSM 19612</strain>
    </source>
</reference>
<keyword evidence="2" id="KW-0863">Zinc-finger</keyword>
<dbReference type="InterPro" id="IPR052604">
    <property type="entry name" value="Mito_Tim_assembly_helper"/>
</dbReference>
<name>A0A841Q8Q3_9BACI</name>
<evidence type="ECO:0000256" key="3">
    <source>
        <dbReference type="ARBA" id="ARBA00022833"/>
    </source>
</evidence>
<dbReference type="PROSITE" id="PS51266">
    <property type="entry name" value="ZF_CHY"/>
    <property type="match status" value="1"/>
</dbReference>
<keyword evidence="6" id="KW-1185">Reference proteome</keyword>
<dbReference type="GO" id="GO:0008270">
    <property type="term" value="F:zinc ion binding"/>
    <property type="evidence" value="ECO:0007669"/>
    <property type="project" value="UniProtKB-KW"/>
</dbReference>
<dbReference type="SUPFAM" id="SSF161219">
    <property type="entry name" value="CHY zinc finger-like"/>
    <property type="match status" value="1"/>
</dbReference>
<keyword evidence="1" id="KW-0479">Metal-binding</keyword>
<accession>A0A841Q8Q3</accession>
<dbReference type="PIRSF" id="PIRSF017292">
    <property type="entry name" value="UCP017292_Znf_CHY"/>
    <property type="match status" value="1"/>
</dbReference>
<dbReference type="GO" id="GO:0045041">
    <property type="term" value="P:protein import into mitochondrial intermembrane space"/>
    <property type="evidence" value="ECO:0007669"/>
    <property type="project" value="TreeGrafter"/>
</dbReference>
<dbReference type="InterPro" id="IPR037274">
    <property type="entry name" value="Znf_CHY_sf"/>
</dbReference>
<protein>
    <submittedName>
        <fullName evidence="5">Putative CHY-type Zn-finger protein</fullName>
    </submittedName>
</protein>
<dbReference type="Proteomes" id="UP000581688">
    <property type="component" value="Unassembled WGS sequence"/>
</dbReference>
<evidence type="ECO:0000256" key="2">
    <source>
        <dbReference type="ARBA" id="ARBA00022771"/>
    </source>
</evidence>
<dbReference type="AlphaFoldDB" id="A0A841Q8Q3"/>
<dbReference type="Pfam" id="PF05495">
    <property type="entry name" value="zf-CHY"/>
    <property type="match status" value="1"/>
</dbReference>